<keyword evidence="5" id="KW-1185">Reference proteome</keyword>
<evidence type="ECO:0000259" key="3">
    <source>
        <dbReference type="Pfam" id="PF09137"/>
    </source>
</evidence>
<feature type="domain" description="Glucodextranase N-terminal" evidence="3">
    <location>
        <begin position="58"/>
        <end position="292"/>
    </location>
</feature>
<keyword evidence="4" id="KW-0378">Hydrolase</keyword>
<dbReference type="SUPFAM" id="SSF48208">
    <property type="entry name" value="Six-hairpin glycosidases"/>
    <property type="match status" value="1"/>
</dbReference>
<dbReference type="PANTHER" id="PTHR31616">
    <property type="entry name" value="TREHALASE"/>
    <property type="match status" value="1"/>
</dbReference>
<dbReference type="RefSeq" id="WP_256308893.1">
    <property type="nucleotide sequence ID" value="NZ_JANHAW010000003.1"/>
</dbReference>
<proteinExistence type="inferred from homology"/>
<dbReference type="EMBL" id="JBHUDP010000003">
    <property type="protein sequence ID" value="MFD1686266.1"/>
    <property type="molecule type" value="Genomic_DNA"/>
</dbReference>
<dbReference type="InterPro" id="IPR014718">
    <property type="entry name" value="GH-type_carb-bd"/>
</dbReference>
<organism evidence="4 5">
    <name type="scientific">Halobellus litoreus</name>
    <dbReference type="NCBI Taxonomy" id="755310"/>
    <lineage>
        <taxon>Archaea</taxon>
        <taxon>Methanobacteriati</taxon>
        <taxon>Methanobacteriota</taxon>
        <taxon>Stenosarchaea group</taxon>
        <taxon>Halobacteria</taxon>
        <taxon>Halobacteriales</taxon>
        <taxon>Haloferacaceae</taxon>
        <taxon>Halobellus</taxon>
    </lineage>
</organism>
<evidence type="ECO:0000259" key="2">
    <source>
        <dbReference type="Pfam" id="PF00723"/>
    </source>
</evidence>
<evidence type="ECO:0000256" key="1">
    <source>
        <dbReference type="ARBA" id="ARBA00006188"/>
    </source>
</evidence>
<protein>
    <submittedName>
        <fullName evidence="4">Glycoside hydrolase family 15 protein</fullName>
    </submittedName>
</protein>
<feature type="domain" description="GH15-like" evidence="2">
    <location>
        <begin position="313"/>
        <end position="513"/>
    </location>
</feature>
<evidence type="ECO:0000313" key="5">
    <source>
        <dbReference type="Proteomes" id="UP001597092"/>
    </source>
</evidence>
<dbReference type="PANTHER" id="PTHR31616:SF0">
    <property type="entry name" value="GLUCAN 1,4-ALPHA-GLUCOSIDASE"/>
    <property type="match status" value="1"/>
</dbReference>
<dbReference type="Pfam" id="PF09137">
    <property type="entry name" value="Glucodextran_N"/>
    <property type="match status" value="1"/>
</dbReference>
<dbReference type="Gene3D" id="1.50.10.10">
    <property type="match status" value="1"/>
</dbReference>
<dbReference type="GO" id="GO:0004553">
    <property type="term" value="F:hydrolase activity, hydrolyzing O-glycosyl compounds"/>
    <property type="evidence" value="ECO:0007669"/>
    <property type="project" value="UniProtKB-ARBA"/>
</dbReference>
<dbReference type="InterPro" id="IPR012341">
    <property type="entry name" value="6hp_glycosidase-like_sf"/>
</dbReference>
<gene>
    <name evidence="4" type="ORF">ACFSAS_11640</name>
</gene>
<evidence type="ECO:0000313" key="4">
    <source>
        <dbReference type="EMBL" id="MFD1686266.1"/>
    </source>
</evidence>
<dbReference type="Pfam" id="PF00723">
    <property type="entry name" value="Glyco_hydro_15"/>
    <property type="match status" value="1"/>
</dbReference>
<comment type="similarity">
    <text evidence="1">Belongs to the glycosyl hydrolase 15 family.</text>
</comment>
<sequence length="683" mass="75394">MTEDPPTLRPSDKDAIVSAPVGDGQAVLSTVNKYPGAGHPDWRGALIEDTSAFRLDVDQFYDIHTLLWDADLGQTLDVRNDAVASEVEYESGRVPEIHVTNDFEFAADVTAALEQDVLVSVNAAALVVRNRASFSTSHRRTVFTVVGLGIRDLVTGDDVDEAYGSHSRGYDFVVAQDGARYLAICHHRPPTGQTTFDGLRVGAQGYTSGAAKSAWHDIYVENDGHIDGNDYLSGKVDVGVGLEVGDAPEVTWTTAVGFGESEREAIENALTVQHNGYDAERSMFEAAWESWHRTHAGSPVEDAYVSEMYDLSLTSMKCAQDRNGAIVAGAFQPQSFGYRYVWPRDLVAMVQALLAAGAVTEAINAVDWLDRAQIAEERYDHRGIDRRGTWWQNYYSNGMAHWRELQLDQVGGPIYAHWLLWRFTDDDSLLEAYYDMSKLAADFLLGWDNGDGFPAKHQDPWEEVWGHTTGGSAAAIAGLRSMAELADGAGDTEYASRCRDLASRWAGNFDAYCFKRDGLLGGHYVTADRPEGVDNPRPDRRPDAAAFTASWPWNVVDADSEEMQKTVMHAENPYWRADGTPCVGRYPGDDYTPTETAEDGGWPICEAYADMVRWQCGVDPDAVEKFIHEDSRTWRTDAGLLPERVDGDGGVRWNSNLQWSQAMYVLLVESFVRGTPVGLAPGP</sequence>
<name>A0ABD6DVP8_9EURY</name>
<dbReference type="InterPro" id="IPR011013">
    <property type="entry name" value="Gal_mutarotase_sf_dom"/>
</dbReference>
<dbReference type="InterPro" id="IPR015220">
    <property type="entry name" value="Glucodextranase_N"/>
</dbReference>
<accession>A0ABD6DVP8</accession>
<dbReference type="InterPro" id="IPR008928">
    <property type="entry name" value="6-hairpin_glycosidase_sf"/>
</dbReference>
<dbReference type="AlphaFoldDB" id="A0ABD6DVP8"/>
<dbReference type="Gene3D" id="2.70.98.10">
    <property type="match status" value="1"/>
</dbReference>
<dbReference type="Proteomes" id="UP001597092">
    <property type="component" value="Unassembled WGS sequence"/>
</dbReference>
<dbReference type="InterPro" id="IPR011613">
    <property type="entry name" value="GH15-like"/>
</dbReference>
<comment type="caution">
    <text evidence="4">The sequence shown here is derived from an EMBL/GenBank/DDBJ whole genome shotgun (WGS) entry which is preliminary data.</text>
</comment>
<reference evidence="4 5" key="1">
    <citation type="journal article" date="2019" name="Int. J. Syst. Evol. Microbiol.">
        <title>The Global Catalogue of Microorganisms (GCM) 10K type strain sequencing project: providing services to taxonomists for standard genome sequencing and annotation.</title>
        <authorList>
            <consortium name="The Broad Institute Genomics Platform"/>
            <consortium name="The Broad Institute Genome Sequencing Center for Infectious Disease"/>
            <person name="Wu L."/>
            <person name="Ma J."/>
        </authorList>
    </citation>
    <scope>NUCLEOTIDE SEQUENCE [LARGE SCALE GENOMIC DNA]</scope>
    <source>
        <strain evidence="4 5">CGMCC 1.10387</strain>
    </source>
</reference>
<dbReference type="SUPFAM" id="SSF74650">
    <property type="entry name" value="Galactose mutarotase-like"/>
    <property type="match status" value="1"/>
</dbReference>